<sequence>MTSHSIPSSSSSPPPPSFTLFRYLPPELRLQIYRHSCHPRVTTLAYLPAPQDIFRCPTRPPVLLHICRESRAEGLRIYAKCLLPDFQINDTDFYELEREGGDGGDDDYTNEAGGKSQQQYFYHHPRHDTLYLPRPAPAADPLRLGYADWARQLFISAAAGAALSGVVRRLAVDYIPAEVRRPWEVYGKMCLIRGCPMLEEAYLVVSGAGASAGSGASVDVGDLGEKGKEDQGRREVEFVDPGAGDEEIVRIMERVRESFRAELESEIGGLDAVGKDEELDPSGEFRLDLIPKTKVLST</sequence>
<comment type="caution">
    <text evidence="3">The sequence shown here is derived from an EMBL/GenBank/DDBJ whole genome shotgun (WGS) entry which is preliminary data.</text>
</comment>
<reference evidence="3" key="1">
    <citation type="journal article" date="2023" name="Mol. Phylogenet. Evol.">
        <title>Genome-scale phylogeny and comparative genomics of the fungal order Sordariales.</title>
        <authorList>
            <person name="Hensen N."/>
            <person name="Bonometti L."/>
            <person name="Westerberg I."/>
            <person name="Brannstrom I.O."/>
            <person name="Guillou S."/>
            <person name="Cros-Aarteil S."/>
            <person name="Calhoun S."/>
            <person name="Haridas S."/>
            <person name="Kuo A."/>
            <person name="Mondo S."/>
            <person name="Pangilinan J."/>
            <person name="Riley R."/>
            <person name="LaButti K."/>
            <person name="Andreopoulos B."/>
            <person name="Lipzen A."/>
            <person name="Chen C."/>
            <person name="Yan M."/>
            <person name="Daum C."/>
            <person name="Ng V."/>
            <person name="Clum A."/>
            <person name="Steindorff A."/>
            <person name="Ohm R.A."/>
            <person name="Martin F."/>
            <person name="Silar P."/>
            <person name="Natvig D.O."/>
            <person name="Lalanne C."/>
            <person name="Gautier V."/>
            <person name="Ament-Velasquez S.L."/>
            <person name="Kruys A."/>
            <person name="Hutchinson M.I."/>
            <person name="Powell A.J."/>
            <person name="Barry K."/>
            <person name="Miller A.N."/>
            <person name="Grigoriev I.V."/>
            <person name="Debuchy R."/>
            <person name="Gladieux P."/>
            <person name="Hiltunen Thoren M."/>
            <person name="Johannesson H."/>
        </authorList>
    </citation>
    <scope>NUCLEOTIDE SEQUENCE</scope>
    <source>
        <strain evidence="3">CBS 359.72</strain>
    </source>
</reference>
<reference evidence="3" key="2">
    <citation type="submission" date="2023-05" db="EMBL/GenBank/DDBJ databases">
        <authorList>
            <consortium name="Lawrence Berkeley National Laboratory"/>
            <person name="Steindorff A."/>
            <person name="Hensen N."/>
            <person name="Bonometti L."/>
            <person name="Westerberg I."/>
            <person name="Brannstrom I.O."/>
            <person name="Guillou S."/>
            <person name="Cros-Aarteil S."/>
            <person name="Calhoun S."/>
            <person name="Haridas S."/>
            <person name="Kuo A."/>
            <person name="Mondo S."/>
            <person name="Pangilinan J."/>
            <person name="Riley R."/>
            <person name="Labutti K."/>
            <person name="Andreopoulos B."/>
            <person name="Lipzen A."/>
            <person name="Chen C."/>
            <person name="Yanf M."/>
            <person name="Daum C."/>
            <person name="Ng V."/>
            <person name="Clum A."/>
            <person name="Ohm R."/>
            <person name="Martin F."/>
            <person name="Silar P."/>
            <person name="Natvig D."/>
            <person name="Lalanne C."/>
            <person name="Gautier V."/>
            <person name="Ament-Velasquez S.L."/>
            <person name="Kruys A."/>
            <person name="Hutchinson M.I."/>
            <person name="Powell A.J."/>
            <person name="Barry K."/>
            <person name="Miller A.N."/>
            <person name="Grigoriev I.V."/>
            <person name="Debuchy R."/>
            <person name="Gladieux P."/>
            <person name="Thoren M.H."/>
            <person name="Johannesson H."/>
        </authorList>
    </citation>
    <scope>NUCLEOTIDE SEQUENCE</scope>
    <source>
        <strain evidence="3">CBS 359.72</strain>
    </source>
</reference>
<dbReference type="InterPro" id="IPR045518">
    <property type="entry name" value="2EXR"/>
</dbReference>
<dbReference type="AlphaFoldDB" id="A0AAN7CTL5"/>
<name>A0AAN7CTL5_9PEZI</name>
<evidence type="ECO:0000259" key="2">
    <source>
        <dbReference type="Pfam" id="PF20150"/>
    </source>
</evidence>
<dbReference type="Proteomes" id="UP001303647">
    <property type="component" value="Unassembled WGS sequence"/>
</dbReference>
<feature type="compositionally biased region" description="Low complexity" evidence="1">
    <location>
        <begin position="212"/>
        <end position="221"/>
    </location>
</feature>
<evidence type="ECO:0000256" key="1">
    <source>
        <dbReference type="SAM" id="MobiDB-lite"/>
    </source>
</evidence>
<dbReference type="EMBL" id="MU857642">
    <property type="protein sequence ID" value="KAK4248109.1"/>
    <property type="molecule type" value="Genomic_DNA"/>
</dbReference>
<evidence type="ECO:0000313" key="4">
    <source>
        <dbReference type="Proteomes" id="UP001303647"/>
    </source>
</evidence>
<dbReference type="PANTHER" id="PTHR35910">
    <property type="entry name" value="2EXR DOMAIN-CONTAINING PROTEIN"/>
    <property type="match status" value="1"/>
</dbReference>
<accession>A0AAN7CTL5</accession>
<dbReference type="PANTHER" id="PTHR35910:SF6">
    <property type="entry name" value="2EXR DOMAIN-CONTAINING PROTEIN"/>
    <property type="match status" value="1"/>
</dbReference>
<feature type="region of interest" description="Disordered" evidence="1">
    <location>
        <begin position="212"/>
        <end position="233"/>
    </location>
</feature>
<evidence type="ECO:0000313" key="3">
    <source>
        <dbReference type="EMBL" id="KAK4248109.1"/>
    </source>
</evidence>
<feature type="compositionally biased region" description="Basic and acidic residues" evidence="1">
    <location>
        <begin position="223"/>
        <end position="233"/>
    </location>
</feature>
<gene>
    <name evidence="3" type="ORF">C7999DRAFT_40634</name>
</gene>
<protein>
    <recommendedName>
        <fullName evidence="2">2EXR domain-containing protein</fullName>
    </recommendedName>
</protein>
<feature type="domain" description="2EXR" evidence="2">
    <location>
        <begin position="18"/>
        <end position="130"/>
    </location>
</feature>
<organism evidence="3 4">
    <name type="scientific">Corynascus novoguineensis</name>
    <dbReference type="NCBI Taxonomy" id="1126955"/>
    <lineage>
        <taxon>Eukaryota</taxon>
        <taxon>Fungi</taxon>
        <taxon>Dikarya</taxon>
        <taxon>Ascomycota</taxon>
        <taxon>Pezizomycotina</taxon>
        <taxon>Sordariomycetes</taxon>
        <taxon>Sordariomycetidae</taxon>
        <taxon>Sordariales</taxon>
        <taxon>Chaetomiaceae</taxon>
        <taxon>Corynascus</taxon>
    </lineage>
</organism>
<dbReference type="Pfam" id="PF20150">
    <property type="entry name" value="2EXR"/>
    <property type="match status" value="1"/>
</dbReference>
<proteinExistence type="predicted"/>
<keyword evidence="4" id="KW-1185">Reference proteome</keyword>